<reference evidence="4" key="2">
    <citation type="submission" date="2022-01" db="EMBL/GenBank/DDBJ databases">
        <authorList>
            <person name="Yamashiro T."/>
            <person name="Shiraishi A."/>
            <person name="Satake H."/>
            <person name="Nakayama K."/>
        </authorList>
    </citation>
    <scope>NUCLEOTIDE SEQUENCE</scope>
</reference>
<proteinExistence type="predicted"/>
<name>A0ABQ5HS77_9ASTR</name>
<organism evidence="4 5">
    <name type="scientific">Tanacetum coccineum</name>
    <dbReference type="NCBI Taxonomy" id="301880"/>
    <lineage>
        <taxon>Eukaryota</taxon>
        <taxon>Viridiplantae</taxon>
        <taxon>Streptophyta</taxon>
        <taxon>Embryophyta</taxon>
        <taxon>Tracheophyta</taxon>
        <taxon>Spermatophyta</taxon>
        <taxon>Magnoliopsida</taxon>
        <taxon>eudicotyledons</taxon>
        <taxon>Gunneridae</taxon>
        <taxon>Pentapetalae</taxon>
        <taxon>asterids</taxon>
        <taxon>campanulids</taxon>
        <taxon>Asterales</taxon>
        <taxon>Asteraceae</taxon>
        <taxon>Asteroideae</taxon>
        <taxon>Anthemideae</taxon>
        <taxon>Anthemidinae</taxon>
        <taxon>Tanacetum</taxon>
    </lineage>
</organism>
<dbReference type="PANTHER" id="PTHR24559:SF427">
    <property type="entry name" value="RNA-DIRECTED DNA POLYMERASE"/>
    <property type="match status" value="1"/>
</dbReference>
<gene>
    <name evidence="4" type="ORF">Tco_1078977</name>
</gene>
<dbReference type="InterPro" id="IPR056924">
    <property type="entry name" value="SH3_Tf2-1"/>
</dbReference>
<dbReference type="Pfam" id="PF00078">
    <property type="entry name" value="RVT_1"/>
    <property type="match status" value="1"/>
</dbReference>
<protein>
    <recommendedName>
        <fullName evidence="6">Reverse transcriptase domain-containing protein</fullName>
    </recommendedName>
</protein>
<keyword evidence="1" id="KW-1133">Transmembrane helix</keyword>
<dbReference type="InterPro" id="IPR043128">
    <property type="entry name" value="Rev_trsase/Diguanyl_cyclase"/>
</dbReference>
<dbReference type="InterPro" id="IPR053134">
    <property type="entry name" value="RNA-dir_DNA_polymerase"/>
</dbReference>
<dbReference type="SUPFAM" id="SSF56672">
    <property type="entry name" value="DNA/RNA polymerases"/>
    <property type="match status" value="1"/>
</dbReference>
<dbReference type="InterPro" id="IPR043502">
    <property type="entry name" value="DNA/RNA_pol_sf"/>
</dbReference>
<dbReference type="PANTHER" id="PTHR24559">
    <property type="entry name" value="TRANSPOSON TY3-I GAG-POL POLYPROTEIN"/>
    <property type="match status" value="1"/>
</dbReference>
<feature type="transmembrane region" description="Helical" evidence="1">
    <location>
        <begin position="49"/>
        <end position="68"/>
    </location>
</feature>
<evidence type="ECO:0008006" key="6">
    <source>
        <dbReference type="Google" id="ProtNLM"/>
    </source>
</evidence>
<dbReference type="Gene3D" id="3.30.70.270">
    <property type="match status" value="1"/>
</dbReference>
<dbReference type="Pfam" id="PF24626">
    <property type="entry name" value="SH3_Tf2-1"/>
    <property type="match status" value="1"/>
</dbReference>
<evidence type="ECO:0000256" key="1">
    <source>
        <dbReference type="SAM" id="Phobius"/>
    </source>
</evidence>
<dbReference type="Proteomes" id="UP001151760">
    <property type="component" value="Unassembled WGS sequence"/>
</dbReference>
<dbReference type="EMBL" id="BQNB010019894">
    <property type="protein sequence ID" value="GJT90132.1"/>
    <property type="molecule type" value="Genomic_DNA"/>
</dbReference>
<evidence type="ECO:0000313" key="5">
    <source>
        <dbReference type="Proteomes" id="UP001151760"/>
    </source>
</evidence>
<comment type="caution">
    <text evidence="4">The sequence shown here is derived from an EMBL/GenBank/DDBJ whole genome shotgun (WGS) entry which is preliminary data.</text>
</comment>
<dbReference type="Gene3D" id="3.10.10.10">
    <property type="entry name" value="HIV Type 1 Reverse Transcriptase, subunit A, domain 1"/>
    <property type="match status" value="1"/>
</dbReference>
<evidence type="ECO:0000259" key="2">
    <source>
        <dbReference type="Pfam" id="PF00078"/>
    </source>
</evidence>
<evidence type="ECO:0000259" key="3">
    <source>
        <dbReference type="Pfam" id="PF24626"/>
    </source>
</evidence>
<keyword evidence="1" id="KW-0472">Membrane</keyword>
<evidence type="ECO:0000313" key="4">
    <source>
        <dbReference type="EMBL" id="GJT90132.1"/>
    </source>
</evidence>
<feature type="domain" description="Reverse transcriptase" evidence="2">
    <location>
        <begin position="245"/>
        <end position="317"/>
    </location>
</feature>
<dbReference type="CDD" id="cd01647">
    <property type="entry name" value="RT_LTR"/>
    <property type="match status" value="1"/>
</dbReference>
<feature type="domain" description="Tf2-1-like SH3-like" evidence="3">
    <location>
        <begin position="446"/>
        <end position="479"/>
    </location>
</feature>
<accession>A0ABQ5HS77</accession>
<feature type="transmembrane region" description="Helical" evidence="1">
    <location>
        <begin position="6"/>
        <end position="28"/>
    </location>
</feature>
<sequence>MDRRGIGLSTGVLYEICGGLGITGAGFLHLQGQHRRAGVLHRPDCQRRLVAVLRLDFVWIVIFLYFRLTMGYSEGVVELNQWFERMESVFRNKQLSMENQIQIFYFKLEAELWNLKVIGTDVVKYNQRFQELALLCVRMFPEESDKIERQTQTTSFRKYMEKGFPIFLAHVNAKKVEDKSEKKRLEDVPIVQDFPEVFPKDLPGLPLTRQVEFQIDLSYLEQLMSYRTKALKTQFLTLGSSGHVVKKKDGSFQMCIDYQELNKLTVKNRYPLPRIDDLFDQLQGSSVYSKIDLRSGFTIVGSREDIRIRTAFRTLHQSLHYLKEAKISCICDASKKGLGAVLMQREKCSLLDLEHTLYGTSVQCSMITRDLTTLLDQNGINMRTTPMVIEQYTARSGMDMKMAKTCYHSHFKDSMDSKRGPEFTWEREDQFKLELSTPLHQDHSVVLEKVGEVAYKLELREELRRVHNTFHVSKLKKCHADEPLAIPLDGLHLDDKLYFVEEIVSLEDKARLTGEVYNTLCFQVIDDVDKSAMYLL</sequence>
<dbReference type="InterPro" id="IPR000477">
    <property type="entry name" value="RT_dom"/>
</dbReference>
<keyword evidence="5" id="KW-1185">Reference proteome</keyword>
<reference evidence="4" key="1">
    <citation type="journal article" date="2022" name="Int. J. Mol. Sci.">
        <title>Draft Genome of Tanacetum Coccineum: Genomic Comparison of Closely Related Tanacetum-Family Plants.</title>
        <authorList>
            <person name="Yamashiro T."/>
            <person name="Shiraishi A."/>
            <person name="Nakayama K."/>
            <person name="Satake H."/>
        </authorList>
    </citation>
    <scope>NUCLEOTIDE SEQUENCE</scope>
</reference>
<keyword evidence="1" id="KW-0812">Transmembrane</keyword>